<protein>
    <submittedName>
        <fullName evidence="8">Uncharacterized protein</fullName>
    </submittedName>
</protein>
<dbReference type="PANTHER" id="PTHR10361:SF62">
    <property type="entry name" value="SODIUM_PYRUVATE COTRANSPORTER BASS2, CHLOROPLASTIC"/>
    <property type="match status" value="1"/>
</dbReference>
<comment type="subcellular location">
    <subcellularLocation>
        <location evidence="2">Membrane</location>
        <topology evidence="2">Multi-pass membrane protein</topology>
    </subcellularLocation>
    <subcellularLocation>
        <location evidence="1">Plastid</location>
        <location evidence="1">Chloroplast envelope</location>
    </subcellularLocation>
</comment>
<dbReference type="Pfam" id="PF01758">
    <property type="entry name" value="SBF"/>
    <property type="match status" value="1"/>
</dbReference>
<evidence type="ECO:0000313" key="8">
    <source>
        <dbReference type="EMBL" id="KAK8545210.1"/>
    </source>
</evidence>
<keyword evidence="6 7" id="KW-0472">Membrane</keyword>
<evidence type="ECO:0000256" key="3">
    <source>
        <dbReference type="ARBA" id="ARBA00006528"/>
    </source>
</evidence>
<feature type="transmembrane region" description="Helical" evidence="7">
    <location>
        <begin position="186"/>
        <end position="204"/>
    </location>
</feature>
<feature type="transmembrane region" description="Helical" evidence="7">
    <location>
        <begin position="306"/>
        <end position="327"/>
    </location>
</feature>
<gene>
    <name evidence="8" type="ORF">V6N12_026050</name>
</gene>
<feature type="transmembrane region" description="Helical" evidence="7">
    <location>
        <begin position="372"/>
        <end position="391"/>
    </location>
</feature>
<evidence type="ECO:0000256" key="1">
    <source>
        <dbReference type="ARBA" id="ARBA00004119"/>
    </source>
</evidence>
<evidence type="ECO:0000256" key="6">
    <source>
        <dbReference type="ARBA" id="ARBA00023136"/>
    </source>
</evidence>
<dbReference type="Gene3D" id="1.20.1530.20">
    <property type="match status" value="1"/>
</dbReference>
<feature type="transmembrane region" description="Helical" evidence="7">
    <location>
        <begin position="339"/>
        <end position="360"/>
    </location>
</feature>
<dbReference type="InterPro" id="IPR038770">
    <property type="entry name" value="Na+/solute_symporter_sf"/>
</dbReference>
<evidence type="ECO:0000256" key="7">
    <source>
        <dbReference type="SAM" id="Phobius"/>
    </source>
</evidence>
<keyword evidence="5 7" id="KW-1133">Transmembrane helix</keyword>
<feature type="transmembrane region" description="Helical" evidence="7">
    <location>
        <begin position="153"/>
        <end position="174"/>
    </location>
</feature>
<feature type="transmembrane region" description="Helical" evidence="7">
    <location>
        <begin position="427"/>
        <end position="450"/>
    </location>
</feature>
<dbReference type="PANTHER" id="PTHR10361">
    <property type="entry name" value="SODIUM-BILE ACID COTRANSPORTER"/>
    <property type="match status" value="1"/>
</dbReference>
<sequence length="465" mass="49807">MMAALSRFVVRHNNLHTYDFITCRRSLSLIPGRRVQSVQPDVRAGISLYGNGWAMQSKSNSPLPALLSHSSSIAASRSLSNHCLFSANGYLHSDYMSCYSPSPPSPMMFLGLGEGMEILSKLGLWNSKVKCKAAANVPGDSPTPTGMNQYERIVETLTTLFPVWVILGTIVGIYKPDAVTWLGPDLFTLGLGFLMLSMGLTLTFEDFRRCLRNPWTVGVGFLAQYLIKPILGFTIAKALKLSAPLATGLILVSSCPGGQASNVATYISKGNVALSVLMTTCSTIGAIVMTPLLTTLLAGQLVPVNAAGLAMSTFQVVLVPTVIGVLFNEFFPKFTSKIISVTPLIGVILTTLLCASPIGLVSEVLKAQGAQLIFPVALLHVAAFALGYWVSKLSFGESTSRTISIECGMQSSALGFLLAKRHFTNPLVMVPSAVSVVFMALGGSGLAVFWRNKPIPLDDKDDFKE</sequence>
<keyword evidence="4 7" id="KW-0812">Transmembrane</keyword>
<feature type="transmembrane region" description="Helical" evidence="7">
    <location>
        <begin position="272"/>
        <end position="294"/>
    </location>
</feature>
<evidence type="ECO:0000313" key="9">
    <source>
        <dbReference type="Proteomes" id="UP001472677"/>
    </source>
</evidence>
<evidence type="ECO:0000256" key="4">
    <source>
        <dbReference type="ARBA" id="ARBA00022692"/>
    </source>
</evidence>
<accession>A0ABR2DR51</accession>
<comment type="caution">
    <text evidence="8">The sequence shown here is derived from an EMBL/GenBank/DDBJ whole genome shotgun (WGS) entry which is preliminary data.</text>
</comment>
<evidence type="ECO:0000256" key="2">
    <source>
        <dbReference type="ARBA" id="ARBA00004141"/>
    </source>
</evidence>
<dbReference type="InterPro" id="IPR004710">
    <property type="entry name" value="Bilac:Na_transpt"/>
</dbReference>
<evidence type="ECO:0000256" key="5">
    <source>
        <dbReference type="ARBA" id="ARBA00022989"/>
    </source>
</evidence>
<reference evidence="8 9" key="1">
    <citation type="journal article" date="2024" name="G3 (Bethesda)">
        <title>Genome assembly of Hibiscus sabdariffa L. provides insights into metabolisms of medicinal natural products.</title>
        <authorList>
            <person name="Kim T."/>
        </authorList>
    </citation>
    <scope>NUCLEOTIDE SEQUENCE [LARGE SCALE GENOMIC DNA]</scope>
    <source>
        <strain evidence="8">TK-2024</strain>
        <tissue evidence="8">Old leaves</tissue>
    </source>
</reference>
<comment type="similarity">
    <text evidence="3">Belongs to the bile acid:sodium symporter (BASS) (TC 2.A.28) family.</text>
</comment>
<feature type="transmembrane region" description="Helical" evidence="7">
    <location>
        <begin position="216"/>
        <end position="235"/>
    </location>
</feature>
<proteinExistence type="inferred from homology"/>
<dbReference type="EMBL" id="JBBPBM010000023">
    <property type="protein sequence ID" value="KAK8545210.1"/>
    <property type="molecule type" value="Genomic_DNA"/>
</dbReference>
<organism evidence="8 9">
    <name type="scientific">Hibiscus sabdariffa</name>
    <name type="common">roselle</name>
    <dbReference type="NCBI Taxonomy" id="183260"/>
    <lineage>
        <taxon>Eukaryota</taxon>
        <taxon>Viridiplantae</taxon>
        <taxon>Streptophyta</taxon>
        <taxon>Embryophyta</taxon>
        <taxon>Tracheophyta</taxon>
        <taxon>Spermatophyta</taxon>
        <taxon>Magnoliopsida</taxon>
        <taxon>eudicotyledons</taxon>
        <taxon>Gunneridae</taxon>
        <taxon>Pentapetalae</taxon>
        <taxon>rosids</taxon>
        <taxon>malvids</taxon>
        <taxon>Malvales</taxon>
        <taxon>Malvaceae</taxon>
        <taxon>Malvoideae</taxon>
        <taxon>Hibiscus</taxon>
    </lineage>
</organism>
<name>A0ABR2DR51_9ROSI</name>
<dbReference type="InterPro" id="IPR002657">
    <property type="entry name" value="BilAc:Na_symport/Acr3"/>
</dbReference>
<dbReference type="Proteomes" id="UP001472677">
    <property type="component" value="Unassembled WGS sequence"/>
</dbReference>
<keyword evidence="9" id="KW-1185">Reference proteome</keyword>